<dbReference type="InterPro" id="IPR006035">
    <property type="entry name" value="Ureohydrolase"/>
</dbReference>
<dbReference type="AlphaFoldDB" id="A0A3P7J9M6"/>
<evidence type="ECO:0000313" key="2">
    <source>
        <dbReference type="Proteomes" id="UP000270094"/>
    </source>
</evidence>
<dbReference type="Pfam" id="PF00491">
    <property type="entry name" value="Arginase"/>
    <property type="match status" value="1"/>
</dbReference>
<dbReference type="GO" id="GO:0046872">
    <property type="term" value="F:metal ion binding"/>
    <property type="evidence" value="ECO:0007669"/>
    <property type="project" value="InterPro"/>
</dbReference>
<dbReference type="OrthoDB" id="9992747at2759"/>
<accession>A0A3P7J9M6</accession>
<dbReference type="Proteomes" id="UP000270094">
    <property type="component" value="Unassembled WGS sequence"/>
</dbReference>
<proteinExistence type="predicted"/>
<dbReference type="Gene3D" id="3.40.800.10">
    <property type="entry name" value="Ureohydrolase domain"/>
    <property type="match status" value="1"/>
</dbReference>
<dbReference type="InterPro" id="IPR023696">
    <property type="entry name" value="Ureohydrolase_dom_sf"/>
</dbReference>
<gene>
    <name evidence="1" type="ORF">SVUK_LOCUS9602</name>
</gene>
<organism evidence="1 2">
    <name type="scientific">Strongylus vulgaris</name>
    <name type="common">Blood worm</name>
    <dbReference type="NCBI Taxonomy" id="40348"/>
    <lineage>
        <taxon>Eukaryota</taxon>
        <taxon>Metazoa</taxon>
        <taxon>Ecdysozoa</taxon>
        <taxon>Nematoda</taxon>
        <taxon>Chromadorea</taxon>
        <taxon>Rhabditida</taxon>
        <taxon>Rhabditina</taxon>
        <taxon>Rhabditomorpha</taxon>
        <taxon>Strongyloidea</taxon>
        <taxon>Strongylidae</taxon>
        <taxon>Strongylus</taxon>
    </lineage>
</organism>
<keyword evidence="2" id="KW-1185">Reference proteome</keyword>
<name>A0A3P7J9M6_STRVU</name>
<dbReference type="EMBL" id="UYYB01094545">
    <property type="protein sequence ID" value="VDM74604.1"/>
    <property type="molecule type" value="Genomic_DNA"/>
</dbReference>
<evidence type="ECO:0000313" key="1">
    <source>
        <dbReference type="EMBL" id="VDM74604.1"/>
    </source>
</evidence>
<dbReference type="SUPFAM" id="SSF52768">
    <property type="entry name" value="Arginase/deacetylase"/>
    <property type="match status" value="1"/>
</dbReference>
<sequence>MSIDIDGFDVSDAPAVGTPEEHGIRANEFLRAVLTLDLSKLLATEIACGESDGSNLFDKILPTEHNNGAQTADASDSLNSTQVLTSNCVQYASYLSLQATVIKSGLK</sequence>
<protein>
    <submittedName>
        <fullName evidence="1">Uncharacterized protein</fullName>
    </submittedName>
</protein>
<reference evidence="1 2" key="1">
    <citation type="submission" date="2018-11" db="EMBL/GenBank/DDBJ databases">
        <authorList>
            <consortium name="Pathogen Informatics"/>
        </authorList>
    </citation>
    <scope>NUCLEOTIDE SEQUENCE [LARGE SCALE GENOMIC DNA]</scope>
</reference>